<evidence type="ECO:0000256" key="10">
    <source>
        <dbReference type="ARBA" id="ARBA00022918"/>
    </source>
</evidence>
<dbReference type="AlphaFoldDB" id="A0A0F2MMQ2"/>
<dbReference type="Proteomes" id="UP000033710">
    <property type="component" value="Unassembled WGS sequence"/>
</dbReference>
<evidence type="ECO:0000259" key="15">
    <source>
        <dbReference type="PROSITE" id="PS50878"/>
    </source>
</evidence>
<dbReference type="GO" id="GO:0003720">
    <property type="term" value="F:telomerase activity"/>
    <property type="evidence" value="ECO:0007669"/>
    <property type="project" value="InterPro"/>
</dbReference>
<feature type="region of interest" description="Disordered" evidence="14">
    <location>
        <begin position="506"/>
        <end position="549"/>
    </location>
</feature>
<dbReference type="Pfam" id="PF00078">
    <property type="entry name" value="RVT_1"/>
    <property type="match status" value="1"/>
</dbReference>
<dbReference type="InterPro" id="IPR003545">
    <property type="entry name" value="Telomerase_RT"/>
</dbReference>
<feature type="region of interest" description="Disordered" evidence="14">
    <location>
        <begin position="1"/>
        <end position="57"/>
    </location>
</feature>
<evidence type="ECO:0000256" key="11">
    <source>
        <dbReference type="ARBA" id="ARBA00023242"/>
    </source>
</evidence>
<dbReference type="VEuPathDB" id="FungiDB:SPSK_05840"/>
<evidence type="ECO:0000256" key="5">
    <source>
        <dbReference type="ARBA" id="ARBA00022679"/>
    </source>
</evidence>
<organism evidence="16 17">
    <name type="scientific">Sporothrix schenckii 1099-18</name>
    <dbReference type="NCBI Taxonomy" id="1397361"/>
    <lineage>
        <taxon>Eukaryota</taxon>
        <taxon>Fungi</taxon>
        <taxon>Dikarya</taxon>
        <taxon>Ascomycota</taxon>
        <taxon>Pezizomycotina</taxon>
        <taxon>Sordariomycetes</taxon>
        <taxon>Sordariomycetidae</taxon>
        <taxon>Ophiostomatales</taxon>
        <taxon>Ophiostomataceae</taxon>
        <taxon>Sporothrix</taxon>
    </lineage>
</organism>
<comment type="similarity">
    <text evidence="1 13">Belongs to the reverse transcriptase family. Telomerase subfamily.</text>
</comment>
<dbReference type="OrthoDB" id="289721at2759"/>
<keyword evidence="6 13" id="KW-0548">Nucleotidyltransferase</keyword>
<protein>
    <recommendedName>
        <fullName evidence="3 13">Telomerase reverse transcriptase</fullName>
        <ecNumber evidence="2 13">2.7.7.49</ecNumber>
    </recommendedName>
    <alternativeName>
        <fullName evidence="13">Telomerase catalytic subunit</fullName>
    </alternativeName>
</protein>
<dbReference type="GO" id="GO:0007004">
    <property type="term" value="P:telomere maintenance via telomerase"/>
    <property type="evidence" value="ECO:0007669"/>
    <property type="project" value="TreeGrafter"/>
</dbReference>
<dbReference type="InterPro" id="IPR021891">
    <property type="entry name" value="Telomerase_RBD"/>
</dbReference>
<reference evidence="16 17" key="2">
    <citation type="journal article" date="2015" name="Eukaryot. Cell">
        <title>Asexual propagation of a virulent clone complex in a human and feline outbreak of sporotrichosis.</title>
        <authorList>
            <person name="Teixeira Mde M."/>
            <person name="Rodrigues A.M."/>
            <person name="Tsui C.K."/>
            <person name="de Almeida L.G."/>
            <person name="Van Diepeningen A.D."/>
            <person name="van den Ende B.G."/>
            <person name="Fernandes G.F."/>
            <person name="Kano R."/>
            <person name="Hamelin R.C."/>
            <person name="Lopes-Bezerra L.M."/>
            <person name="Vasconcelos A.T."/>
            <person name="de Hoog S."/>
            <person name="de Camargo Z.P."/>
            <person name="Felipe M.S."/>
        </authorList>
    </citation>
    <scope>NUCLEOTIDE SEQUENCE [LARGE SCALE GENOMIC DNA]</scope>
    <source>
        <strain evidence="16 17">1099-18</strain>
    </source>
</reference>
<dbReference type="InterPro" id="IPR000477">
    <property type="entry name" value="RT_dom"/>
</dbReference>
<dbReference type="CDD" id="cd01648">
    <property type="entry name" value="TERT"/>
    <property type="match status" value="1"/>
</dbReference>
<evidence type="ECO:0000256" key="3">
    <source>
        <dbReference type="ARBA" id="ARBA00016182"/>
    </source>
</evidence>
<dbReference type="PANTHER" id="PTHR12066:SF0">
    <property type="entry name" value="TELOMERASE REVERSE TRANSCRIPTASE"/>
    <property type="match status" value="1"/>
</dbReference>
<dbReference type="KEGG" id="ssck:SPSK_05840"/>
<keyword evidence="9 13" id="KW-0779">Telomere</keyword>
<comment type="subcellular location">
    <subcellularLocation>
        <location evidence="13">Nucleus</location>
    </subcellularLocation>
    <subcellularLocation>
        <location evidence="13">Chromosome</location>
        <location evidence="13">Telomere</location>
    </subcellularLocation>
</comment>
<evidence type="ECO:0000313" key="16">
    <source>
        <dbReference type="EMBL" id="KJR89446.1"/>
    </source>
</evidence>
<keyword evidence="10 13" id="KW-0695">RNA-directed DNA polymerase</keyword>
<gene>
    <name evidence="16" type="ORF">SPSK_05840</name>
</gene>
<dbReference type="Gene3D" id="1.10.357.90">
    <property type="match status" value="1"/>
</dbReference>
<keyword evidence="5 13" id="KW-0808">Transferase</keyword>
<dbReference type="Pfam" id="PF12009">
    <property type="entry name" value="Telomerase_RBD"/>
    <property type="match status" value="1"/>
</dbReference>
<sequence>MATKRKRPKTNNTSDGRSPKRAKTKGETKPNAKVQGDSAEPQRKPREEAVAHAPGRDRSVKKALLARYFARVDTLRAYLLTRLPATSRLRRKKLSAVGKQENATEVEKLLSHVLDSTLVACASGTNADGFSSGPVLDDGERARLRMTFSQTKGADESYVTVSNAAEGAFAPQSEVRVPASLLLCLFQSESLIWQIVDFVVWLLFERSRKTGGSKGYSSFPDNVICHGFQRGQRPPVWDLHQQIADANAKSLPTYTIPGVYAARNPQNAQTLKEAPWPQLLAILGASAEKIMTDLLLDCSVFLPVEAGDGNYVQLTGKPLMETIFSTKTAGACPPTNTTATKTKQPSDITLSRTRMLYTTPGLSKAGKVRFGLQNRHILDQFPKLSKLPEESPRGHFLASVNKARTIRTVMHIFPKQFGLQNIFTSATDGGKLPRSLHHVFAREEEIVAKFGEEKLQEYNFQVPTPKRLRGTLLGLVEKMQTLHRKCSYAALLQYYCPDRSQGSIPAGDIPVTAPSGSTESSEKLADKKEPYPQQTGEDDRPGTKASKPLSPVPLVQLATPVRQVSAFCHAVFLKIVPDDFWGLGEVQVHNKAIFLKKIDMFVRLQRYEKLNFHSLLQGFKIAELPWLAPPKLKYCKLSKTDLDKRQEIFSEFLYFLFELLLIPLLATNFYVTESNVHRNQLFYFRHDVWRRISLPAMAAIKAGRLERVHAKNTAHMASARDLGFGKLRLVPKNMTVRAITNLSHCAPKKGGSGPAASINAVLRPVAAMLKLEMKEHPERLRSGMLSTRGMYSRLKDFKQRMHAKDKTIFYFAKVDVQSAFDTIPQEAMIKLLLSVPEHAAYHMEKHVEISATEYNDVLSAPAASRKTVGPRTTWKTTARPSDDLSGFHDAVQGSIAQNKCNTVFVDSAFRKTRDAESLARLAVTHIHQNIVKIGKKFYRQKEGIPQGSVLSAALCSYFYADLEEKELGFLGPADSSNEDCLLLRLIDDFLLITVDRSKAARFIEVMQRGHPKYGVTVNPSKILVNFRLEIGGKPVPRLPPGLPFPYCGTTIHCSTLDLAKDRKSKPQGMRHALARGHKMRGAWCEVNKHMLTSPDLFNSITIEHTRSQGYQFQRRILNCFQIQSHHMFFDTSYNSRRTTLRNLHSAFAETAGKMWAYARRMPKTKRPSTQLTIRTMEEIGQMAFGLLNSKTRAQQWPEYKFDVSKPHLRYLLLHAFMVVLGKKQTGYKDVLAYIRNAMQQLQENGRAPLPKEFRVPNIAK</sequence>
<dbReference type="PANTHER" id="PTHR12066">
    <property type="entry name" value="TELOMERASE REVERSE TRANSCRIPTASE"/>
    <property type="match status" value="1"/>
</dbReference>
<evidence type="ECO:0000256" key="1">
    <source>
        <dbReference type="ARBA" id="ARBA00008001"/>
    </source>
</evidence>
<dbReference type="PROSITE" id="PS50878">
    <property type="entry name" value="RT_POL"/>
    <property type="match status" value="1"/>
</dbReference>
<keyword evidence="8 13" id="KW-0460">Magnesium</keyword>
<comment type="caution">
    <text evidence="16">The sequence shown here is derived from an EMBL/GenBank/DDBJ whole genome shotgun (WGS) entry which is preliminary data.</text>
</comment>
<dbReference type="GO" id="GO:0000333">
    <property type="term" value="C:telomerase catalytic core complex"/>
    <property type="evidence" value="ECO:0007669"/>
    <property type="project" value="TreeGrafter"/>
</dbReference>
<dbReference type="PRINTS" id="PR01365">
    <property type="entry name" value="TELOMERASERT"/>
</dbReference>
<dbReference type="Gene3D" id="3.30.70.2630">
    <property type="match status" value="1"/>
</dbReference>
<evidence type="ECO:0000256" key="2">
    <source>
        <dbReference type="ARBA" id="ARBA00012493"/>
    </source>
</evidence>
<dbReference type="GeneID" id="27667826"/>
<dbReference type="Gene3D" id="1.10.132.70">
    <property type="match status" value="1"/>
</dbReference>
<evidence type="ECO:0000256" key="9">
    <source>
        <dbReference type="ARBA" id="ARBA00022895"/>
    </source>
</evidence>
<evidence type="ECO:0000256" key="4">
    <source>
        <dbReference type="ARBA" id="ARBA00022454"/>
    </source>
</evidence>
<comment type="function">
    <text evidence="13">Telomerase is a ribonucleoprotein enzyme essential for the replication of chromosome termini in most eukaryotes. It elongates telomeres. It is a reverse transcriptase that adds simple sequence repeats to chromosome ends by copying a template sequence within the RNA component of the enzyme.</text>
</comment>
<keyword evidence="4 13" id="KW-0158">Chromosome</keyword>
<evidence type="ECO:0000256" key="7">
    <source>
        <dbReference type="ARBA" id="ARBA00022723"/>
    </source>
</evidence>
<dbReference type="SMART" id="SM00975">
    <property type="entry name" value="Telomerase_RBD"/>
    <property type="match status" value="1"/>
</dbReference>
<dbReference type="GO" id="GO:0046872">
    <property type="term" value="F:metal ion binding"/>
    <property type="evidence" value="ECO:0007669"/>
    <property type="project" value="UniProtKB-KW"/>
</dbReference>
<evidence type="ECO:0000256" key="14">
    <source>
        <dbReference type="SAM" id="MobiDB-lite"/>
    </source>
</evidence>
<feature type="domain" description="Reverse transcriptase" evidence="15">
    <location>
        <begin position="711"/>
        <end position="1051"/>
    </location>
</feature>
<keyword evidence="11 13" id="KW-0539">Nucleus</keyword>
<feature type="compositionally biased region" description="Basic and acidic residues" evidence="14">
    <location>
        <begin position="520"/>
        <end position="530"/>
    </location>
</feature>
<evidence type="ECO:0000256" key="12">
    <source>
        <dbReference type="ARBA" id="ARBA00048173"/>
    </source>
</evidence>
<evidence type="ECO:0000313" key="17">
    <source>
        <dbReference type="Proteomes" id="UP000033710"/>
    </source>
</evidence>
<dbReference type="EMBL" id="AXCR01000001">
    <property type="protein sequence ID" value="KJR89446.1"/>
    <property type="molecule type" value="Genomic_DNA"/>
</dbReference>
<dbReference type="RefSeq" id="XP_016592122.1">
    <property type="nucleotide sequence ID" value="XM_016732549.1"/>
</dbReference>
<keyword evidence="7 13" id="KW-0479">Metal-binding</keyword>
<dbReference type="GO" id="GO:0042162">
    <property type="term" value="F:telomeric DNA binding"/>
    <property type="evidence" value="ECO:0007669"/>
    <property type="project" value="TreeGrafter"/>
</dbReference>
<name>A0A0F2MMQ2_SPOSC</name>
<comment type="catalytic activity">
    <reaction evidence="12 13">
        <text>DNA(n) + a 2'-deoxyribonucleoside 5'-triphosphate = DNA(n+1) + diphosphate</text>
        <dbReference type="Rhea" id="RHEA:22508"/>
        <dbReference type="Rhea" id="RHEA-COMP:17339"/>
        <dbReference type="Rhea" id="RHEA-COMP:17340"/>
        <dbReference type="ChEBI" id="CHEBI:33019"/>
        <dbReference type="ChEBI" id="CHEBI:61560"/>
        <dbReference type="ChEBI" id="CHEBI:173112"/>
        <dbReference type="EC" id="2.7.7.49"/>
    </reaction>
</comment>
<evidence type="ECO:0000256" key="8">
    <source>
        <dbReference type="ARBA" id="ARBA00022842"/>
    </source>
</evidence>
<evidence type="ECO:0000256" key="13">
    <source>
        <dbReference type="RuleBase" id="RU365061"/>
    </source>
</evidence>
<reference evidence="16 17" key="1">
    <citation type="journal article" date="2014" name="BMC Genomics">
        <title>Comparative genomics of the major fungal agents of human and animal Sporotrichosis: Sporothrix schenckii and Sporothrix brasiliensis.</title>
        <authorList>
            <person name="Teixeira M.M."/>
            <person name="de Almeida L.G."/>
            <person name="Kubitschek-Barreira P."/>
            <person name="Alves F.L."/>
            <person name="Kioshima E.S."/>
            <person name="Abadio A.K."/>
            <person name="Fernandes L."/>
            <person name="Derengowski L.S."/>
            <person name="Ferreira K.S."/>
            <person name="Souza R.C."/>
            <person name="Ruiz J.C."/>
            <person name="de Andrade N.C."/>
            <person name="Paes H.C."/>
            <person name="Nicola A.M."/>
            <person name="Albuquerque P."/>
            <person name="Gerber A.L."/>
            <person name="Martins V.P."/>
            <person name="Peconick L.D."/>
            <person name="Neto A.V."/>
            <person name="Chaucanez C.B."/>
            <person name="Silva P.A."/>
            <person name="Cunha O.L."/>
            <person name="de Oliveira F.F."/>
            <person name="dos Santos T.C."/>
            <person name="Barros A.L."/>
            <person name="Soares M.A."/>
            <person name="de Oliveira L.M."/>
            <person name="Marini M.M."/>
            <person name="Villalobos-Duno H."/>
            <person name="Cunha M.M."/>
            <person name="de Hoog S."/>
            <person name="da Silveira J.F."/>
            <person name="Henrissat B."/>
            <person name="Nino-Vega G.A."/>
            <person name="Cisalpino P.S."/>
            <person name="Mora-Montes H.M."/>
            <person name="Almeida S.R."/>
            <person name="Stajich J.E."/>
            <person name="Lopes-Bezerra L.M."/>
            <person name="Vasconcelos A.T."/>
            <person name="Felipe M.S."/>
        </authorList>
    </citation>
    <scope>NUCLEOTIDE SEQUENCE [LARGE SCALE GENOMIC DNA]</scope>
    <source>
        <strain evidence="16 17">1099-18</strain>
    </source>
</reference>
<proteinExistence type="inferred from homology"/>
<dbReference type="EC" id="2.7.7.49" evidence="2 13"/>
<evidence type="ECO:0000256" key="6">
    <source>
        <dbReference type="ARBA" id="ARBA00022695"/>
    </source>
</evidence>
<dbReference type="GO" id="GO:0070034">
    <property type="term" value="F:telomerase RNA binding"/>
    <property type="evidence" value="ECO:0007669"/>
    <property type="project" value="TreeGrafter"/>
</dbReference>
<dbReference type="GO" id="GO:0000781">
    <property type="term" value="C:chromosome, telomeric region"/>
    <property type="evidence" value="ECO:0007669"/>
    <property type="project" value="UniProtKB-SubCell"/>
</dbReference>
<feature type="compositionally biased region" description="Basic and acidic residues" evidence="14">
    <location>
        <begin position="40"/>
        <end position="57"/>
    </location>
</feature>
<accession>A0A0F2MMQ2</accession>